<evidence type="ECO:0000313" key="1">
    <source>
        <dbReference type="EMBL" id="MBX42092.1"/>
    </source>
</evidence>
<proteinExistence type="predicted"/>
<protein>
    <submittedName>
        <fullName evidence="1">Uncharacterized protein</fullName>
    </submittedName>
</protein>
<dbReference type="EMBL" id="GGEC01061608">
    <property type="protein sequence ID" value="MBX42092.1"/>
    <property type="molecule type" value="Transcribed_RNA"/>
</dbReference>
<reference evidence="1" key="1">
    <citation type="submission" date="2018-02" db="EMBL/GenBank/DDBJ databases">
        <title>Rhizophora mucronata_Transcriptome.</title>
        <authorList>
            <person name="Meera S.P."/>
            <person name="Sreeshan A."/>
            <person name="Augustine A."/>
        </authorList>
    </citation>
    <scope>NUCLEOTIDE SEQUENCE</scope>
    <source>
        <tissue evidence="1">Leaf</tissue>
    </source>
</reference>
<accession>A0A2P2NHX3</accession>
<dbReference type="AlphaFoldDB" id="A0A2P2NHX3"/>
<organism evidence="1">
    <name type="scientific">Rhizophora mucronata</name>
    <name type="common">Asiatic mangrove</name>
    <dbReference type="NCBI Taxonomy" id="61149"/>
    <lineage>
        <taxon>Eukaryota</taxon>
        <taxon>Viridiplantae</taxon>
        <taxon>Streptophyta</taxon>
        <taxon>Embryophyta</taxon>
        <taxon>Tracheophyta</taxon>
        <taxon>Spermatophyta</taxon>
        <taxon>Magnoliopsida</taxon>
        <taxon>eudicotyledons</taxon>
        <taxon>Gunneridae</taxon>
        <taxon>Pentapetalae</taxon>
        <taxon>rosids</taxon>
        <taxon>fabids</taxon>
        <taxon>Malpighiales</taxon>
        <taxon>Rhizophoraceae</taxon>
        <taxon>Rhizophora</taxon>
    </lineage>
</organism>
<sequence>MGPEEFSFCILLTSFVV</sequence>
<name>A0A2P2NHX3_RHIMU</name>